<reference evidence="1" key="1">
    <citation type="submission" date="2018-11" db="EMBL/GenBank/DDBJ databases">
        <authorList>
            <consortium name="Pathogen Informatics"/>
        </authorList>
    </citation>
    <scope>NUCLEOTIDE SEQUENCE</scope>
</reference>
<dbReference type="OrthoDB" id="10069461at2759"/>
<comment type="caution">
    <text evidence="1">The sequence shown here is derived from an EMBL/GenBank/DDBJ whole genome shotgun (WGS) entry which is preliminary data.</text>
</comment>
<evidence type="ECO:0000313" key="1">
    <source>
        <dbReference type="EMBL" id="VEL16402.1"/>
    </source>
</evidence>
<dbReference type="Proteomes" id="UP000784294">
    <property type="component" value="Unassembled WGS sequence"/>
</dbReference>
<keyword evidence="2" id="KW-1185">Reference proteome</keyword>
<evidence type="ECO:0000313" key="2">
    <source>
        <dbReference type="Proteomes" id="UP000784294"/>
    </source>
</evidence>
<accession>A0A3S4ZP68</accession>
<dbReference type="AlphaFoldDB" id="A0A3S4ZP68"/>
<name>A0A3S4ZP68_9PLAT</name>
<dbReference type="EMBL" id="CAAALY010028312">
    <property type="protein sequence ID" value="VEL16402.1"/>
    <property type="molecule type" value="Genomic_DNA"/>
</dbReference>
<sequence length="95" mass="10655">MTGFDSIRVQWSGLEWSGVEWSLVKWTVNLPKLPTSRMLIRLGLPMLEPGVEWQSSDYEPNCTTRAYLTLHQPGRLGSYSSAAASLQTSVLRGRT</sequence>
<gene>
    <name evidence="1" type="ORF">PXEA_LOCUS9842</name>
</gene>
<protein>
    <submittedName>
        <fullName evidence="1">Uncharacterized protein</fullName>
    </submittedName>
</protein>
<organism evidence="1 2">
    <name type="scientific">Protopolystoma xenopodis</name>
    <dbReference type="NCBI Taxonomy" id="117903"/>
    <lineage>
        <taxon>Eukaryota</taxon>
        <taxon>Metazoa</taxon>
        <taxon>Spiralia</taxon>
        <taxon>Lophotrochozoa</taxon>
        <taxon>Platyhelminthes</taxon>
        <taxon>Monogenea</taxon>
        <taxon>Polyopisthocotylea</taxon>
        <taxon>Polystomatidea</taxon>
        <taxon>Polystomatidae</taxon>
        <taxon>Protopolystoma</taxon>
    </lineage>
</organism>
<proteinExistence type="predicted"/>